<name>A0ABY4SFY1_AQUTE</name>
<keyword evidence="1" id="KW-1277">Toxin-antitoxin system</keyword>
<dbReference type="EMBL" id="CP097636">
    <property type="protein sequence ID" value="URI11893.1"/>
    <property type="molecule type" value="Genomic_DNA"/>
</dbReference>
<evidence type="ECO:0000256" key="1">
    <source>
        <dbReference type="ARBA" id="ARBA00022649"/>
    </source>
</evidence>
<evidence type="ECO:0000313" key="2">
    <source>
        <dbReference type="EMBL" id="URI11893.1"/>
    </source>
</evidence>
<dbReference type="Proteomes" id="UP001056201">
    <property type="component" value="Chromosome 2"/>
</dbReference>
<keyword evidence="3" id="KW-1185">Reference proteome</keyword>
<dbReference type="Pfam" id="PF05016">
    <property type="entry name" value="ParE_toxin"/>
    <property type="match status" value="1"/>
</dbReference>
<evidence type="ECO:0000313" key="3">
    <source>
        <dbReference type="Proteomes" id="UP001056201"/>
    </source>
</evidence>
<dbReference type="Gene3D" id="3.30.2310.20">
    <property type="entry name" value="RelE-like"/>
    <property type="match status" value="1"/>
</dbReference>
<organism evidence="2 3">
    <name type="scientific">Aquincola tertiaricarbonis</name>
    <dbReference type="NCBI Taxonomy" id="391953"/>
    <lineage>
        <taxon>Bacteria</taxon>
        <taxon>Pseudomonadati</taxon>
        <taxon>Pseudomonadota</taxon>
        <taxon>Betaproteobacteria</taxon>
        <taxon>Burkholderiales</taxon>
        <taxon>Sphaerotilaceae</taxon>
        <taxon>Aquincola</taxon>
    </lineage>
</organism>
<accession>A0ABY4SFY1</accession>
<protein>
    <submittedName>
        <fullName evidence="2">Type II toxin-antitoxin system RelE/ParE family toxin</fullName>
    </submittedName>
</protein>
<sequence>MAQQDAESAPRRWARLQAQVQAVRGRLASYPAMGRPARAMDSTSVHTQAMRDALSALLASLGLHGLREVVIGRYVLLYAHDDARVVLLSLRHERQLSFRLS</sequence>
<dbReference type="InterPro" id="IPR035093">
    <property type="entry name" value="RelE/ParE_toxin_dom_sf"/>
</dbReference>
<reference evidence="2" key="1">
    <citation type="submission" date="2022-05" db="EMBL/GenBank/DDBJ databases">
        <title>An RpoN-dependent PEP-CTERM gene is involved in floc formation of an Aquincola tertiaricarbonis strain.</title>
        <authorList>
            <person name="Qiu D."/>
            <person name="Xia M."/>
        </authorList>
    </citation>
    <scope>NUCLEOTIDE SEQUENCE</scope>
    <source>
        <strain evidence="2">RN12</strain>
    </source>
</reference>
<proteinExistence type="predicted"/>
<dbReference type="InterPro" id="IPR007712">
    <property type="entry name" value="RelE/ParE_toxin"/>
</dbReference>
<gene>
    <name evidence="2" type="ORF">MW290_22510</name>
</gene>